<dbReference type="PROSITE" id="PS50089">
    <property type="entry name" value="ZF_RING_2"/>
    <property type="match status" value="1"/>
</dbReference>
<gene>
    <name evidence="5" type="ORF">Nepgr_002482</name>
</gene>
<evidence type="ECO:0000256" key="1">
    <source>
        <dbReference type="PROSITE-ProRule" id="PRU00175"/>
    </source>
</evidence>
<evidence type="ECO:0000313" key="5">
    <source>
        <dbReference type="EMBL" id="GMH00643.1"/>
    </source>
</evidence>
<dbReference type="SUPFAM" id="SSF54495">
    <property type="entry name" value="UBC-like"/>
    <property type="match status" value="1"/>
</dbReference>
<dbReference type="AlphaFoldDB" id="A0AAD3P718"/>
<dbReference type="Proteomes" id="UP001279734">
    <property type="component" value="Unassembled WGS sequence"/>
</dbReference>
<protein>
    <recommendedName>
        <fullName evidence="7">E3 ubiquitin-protein ligase RNF25</fullName>
    </recommendedName>
</protein>
<dbReference type="PROSITE" id="PS50908">
    <property type="entry name" value="RWD"/>
    <property type="match status" value="1"/>
</dbReference>
<keyword evidence="1" id="KW-0863">Zinc-finger</keyword>
<dbReference type="FunFam" id="3.30.40.10:FF:000914">
    <property type="entry name" value="RWD domain-containing protein"/>
    <property type="match status" value="1"/>
</dbReference>
<dbReference type="SMART" id="SM00591">
    <property type="entry name" value="RWD"/>
    <property type="match status" value="1"/>
</dbReference>
<dbReference type="InterPro" id="IPR039133">
    <property type="entry name" value="RNF25"/>
</dbReference>
<feature type="compositionally biased region" description="Basic residues" evidence="2">
    <location>
        <begin position="304"/>
        <end position="314"/>
    </location>
</feature>
<dbReference type="GO" id="GO:0016567">
    <property type="term" value="P:protein ubiquitination"/>
    <property type="evidence" value="ECO:0007669"/>
    <property type="project" value="TreeGrafter"/>
</dbReference>
<evidence type="ECO:0000256" key="2">
    <source>
        <dbReference type="SAM" id="MobiDB-lite"/>
    </source>
</evidence>
<dbReference type="PANTHER" id="PTHR13198">
    <property type="entry name" value="RING FINGER PROTEIN 25"/>
    <property type="match status" value="1"/>
</dbReference>
<dbReference type="InterPro" id="IPR001841">
    <property type="entry name" value="Znf_RING"/>
</dbReference>
<dbReference type="SUPFAM" id="SSF57850">
    <property type="entry name" value="RING/U-box"/>
    <property type="match status" value="1"/>
</dbReference>
<proteinExistence type="predicted"/>
<dbReference type="SMART" id="SM00184">
    <property type="entry name" value="RING"/>
    <property type="match status" value="1"/>
</dbReference>
<dbReference type="PANTHER" id="PTHR13198:SF4">
    <property type="entry name" value="E3 UBIQUITIN-PROTEIN LIGASE RNF25"/>
    <property type="match status" value="1"/>
</dbReference>
<dbReference type="CDD" id="cd23818">
    <property type="entry name" value="RWD_RNF25"/>
    <property type="match status" value="1"/>
</dbReference>
<sequence>MADEEVIMEVQAVRAVYGDDCTVLNTYPPHLHVHIKPRTANVSSQQFVEAAIEIRANPQYPSDPPDINVIWSKGLDEERLKHLSASLHDKACELTSCLMLVALCEEAVERLSVMNHPHGNCPLCLYPLVTQVEQNESLPFMKLMSCFHCFHSECIIRWWKWLQLQNDSNGENSTGTVQSSASKTNQHDIMGNCPVCRKVFHDKDIEHAIKLAGSCSMQKDLAEEEACESASLLQWDLETSRQQKFETILQLQKESGGLIEARKDGVLFSGIVLPELVTDSRTIEQQGKDQAAVEDPESSGSSNRAHKTKQHQRFRQGPTEREPHGSSGGPPPSQRRNAGTGKYYRKTSRPRTQQWIKKEKP</sequence>
<dbReference type="GO" id="GO:0005634">
    <property type="term" value="C:nucleus"/>
    <property type="evidence" value="ECO:0007669"/>
    <property type="project" value="TreeGrafter"/>
</dbReference>
<dbReference type="EMBL" id="BSYO01000002">
    <property type="protein sequence ID" value="GMH00643.1"/>
    <property type="molecule type" value="Genomic_DNA"/>
</dbReference>
<feature type="region of interest" description="Disordered" evidence="2">
    <location>
        <begin position="282"/>
        <end position="361"/>
    </location>
</feature>
<comment type="caution">
    <text evidence="5">The sequence shown here is derived from an EMBL/GenBank/DDBJ whole genome shotgun (WGS) entry which is preliminary data.</text>
</comment>
<keyword evidence="1" id="KW-0479">Metal-binding</keyword>
<organism evidence="5 6">
    <name type="scientific">Nepenthes gracilis</name>
    <name type="common">Slender pitcher plant</name>
    <dbReference type="NCBI Taxonomy" id="150966"/>
    <lineage>
        <taxon>Eukaryota</taxon>
        <taxon>Viridiplantae</taxon>
        <taxon>Streptophyta</taxon>
        <taxon>Embryophyta</taxon>
        <taxon>Tracheophyta</taxon>
        <taxon>Spermatophyta</taxon>
        <taxon>Magnoliopsida</taxon>
        <taxon>eudicotyledons</taxon>
        <taxon>Gunneridae</taxon>
        <taxon>Pentapetalae</taxon>
        <taxon>Caryophyllales</taxon>
        <taxon>Nepenthaceae</taxon>
        <taxon>Nepenthes</taxon>
    </lineage>
</organism>
<keyword evidence="6" id="KW-1185">Reference proteome</keyword>
<dbReference type="InterPro" id="IPR013083">
    <property type="entry name" value="Znf_RING/FYVE/PHD"/>
</dbReference>
<dbReference type="GO" id="GO:0008270">
    <property type="term" value="F:zinc ion binding"/>
    <property type="evidence" value="ECO:0007669"/>
    <property type="project" value="UniProtKB-KW"/>
</dbReference>
<dbReference type="InterPro" id="IPR016135">
    <property type="entry name" value="UBQ-conjugating_enzyme/RWD"/>
</dbReference>
<name>A0AAD3P718_NEPGR</name>
<feature type="domain" description="RWD" evidence="4">
    <location>
        <begin position="8"/>
        <end position="114"/>
    </location>
</feature>
<dbReference type="Gene3D" id="3.10.110.10">
    <property type="entry name" value="Ubiquitin Conjugating Enzyme"/>
    <property type="match status" value="1"/>
</dbReference>
<reference evidence="5" key="1">
    <citation type="submission" date="2023-05" db="EMBL/GenBank/DDBJ databases">
        <title>Nepenthes gracilis genome sequencing.</title>
        <authorList>
            <person name="Fukushima K."/>
        </authorList>
    </citation>
    <scope>NUCLEOTIDE SEQUENCE</scope>
    <source>
        <strain evidence="5">SING2019-196</strain>
    </source>
</reference>
<dbReference type="Pfam" id="PF05773">
    <property type="entry name" value="RWD"/>
    <property type="match status" value="1"/>
</dbReference>
<accession>A0AAD3P718</accession>
<evidence type="ECO:0008006" key="7">
    <source>
        <dbReference type="Google" id="ProtNLM"/>
    </source>
</evidence>
<evidence type="ECO:0000259" key="4">
    <source>
        <dbReference type="PROSITE" id="PS50908"/>
    </source>
</evidence>
<dbReference type="GO" id="GO:0061630">
    <property type="term" value="F:ubiquitin protein ligase activity"/>
    <property type="evidence" value="ECO:0007669"/>
    <property type="project" value="InterPro"/>
</dbReference>
<dbReference type="Gene3D" id="3.30.40.10">
    <property type="entry name" value="Zinc/RING finger domain, C3HC4 (zinc finger)"/>
    <property type="match status" value="1"/>
</dbReference>
<evidence type="ECO:0000313" key="6">
    <source>
        <dbReference type="Proteomes" id="UP001279734"/>
    </source>
</evidence>
<evidence type="ECO:0000259" key="3">
    <source>
        <dbReference type="PROSITE" id="PS50089"/>
    </source>
</evidence>
<dbReference type="InterPro" id="IPR006575">
    <property type="entry name" value="RWD_dom"/>
</dbReference>
<keyword evidence="1" id="KW-0862">Zinc</keyword>
<feature type="domain" description="RING-type" evidence="3">
    <location>
        <begin position="121"/>
        <end position="197"/>
    </location>
</feature>